<dbReference type="OrthoDB" id="9784774at2"/>
<dbReference type="InterPro" id="IPR036265">
    <property type="entry name" value="HIT-like_sf"/>
</dbReference>
<proteinExistence type="predicted"/>
<dbReference type="GO" id="GO:0009117">
    <property type="term" value="P:nucleotide metabolic process"/>
    <property type="evidence" value="ECO:0007669"/>
    <property type="project" value="TreeGrafter"/>
</dbReference>
<dbReference type="InterPro" id="IPR001310">
    <property type="entry name" value="Histidine_triad_HIT"/>
</dbReference>
<evidence type="ECO:0000313" key="6">
    <source>
        <dbReference type="Proteomes" id="UP000481030"/>
    </source>
</evidence>
<evidence type="ECO:0000313" key="5">
    <source>
        <dbReference type="EMBL" id="KAB2334712.1"/>
    </source>
</evidence>
<dbReference type="AlphaFoldDB" id="A0A6L3V5C2"/>
<reference evidence="5 6" key="1">
    <citation type="journal article" date="2016" name="Antonie Van Leeuwenhoek">
        <title>Bacillus depressus sp. nov., isolated from soil of a sunflower field.</title>
        <authorList>
            <person name="Wei X."/>
            <person name="Xin D."/>
            <person name="Xin Y."/>
            <person name="Zhang H."/>
            <person name="Wang T."/>
            <person name="Zhang J."/>
        </authorList>
    </citation>
    <scope>NUCLEOTIDE SEQUENCE [LARGE SCALE GENOMIC DNA]</scope>
    <source>
        <strain evidence="5 6">BZ1</strain>
    </source>
</reference>
<dbReference type="EMBL" id="WBOS01000005">
    <property type="protein sequence ID" value="KAB2334712.1"/>
    <property type="molecule type" value="Genomic_DNA"/>
</dbReference>
<comment type="caution">
    <text evidence="5">The sequence shown here is derived from an EMBL/GenBank/DDBJ whole genome shotgun (WGS) entry which is preliminary data.</text>
</comment>
<dbReference type="GO" id="GO:0003824">
    <property type="term" value="F:catalytic activity"/>
    <property type="evidence" value="ECO:0007669"/>
    <property type="project" value="InterPro"/>
</dbReference>
<dbReference type="SUPFAM" id="SSF54197">
    <property type="entry name" value="HIT-like"/>
    <property type="match status" value="1"/>
</dbReference>
<dbReference type="RefSeq" id="WP_151535248.1">
    <property type="nucleotide sequence ID" value="NZ_WBOS01000005.1"/>
</dbReference>
<evidence type="ECO:0000256" key="3">
    <source>
        <dbReference type="PROSITE-ProRule" id="PRU00464"/>
    </source>
</evidence>
<dbReference type="InterPro" id="IPR011146">
    <property type="entry name" value="HIT-like"/>
</dbReference>
<sequence>MGEDCFICKKHKGELQTSGTVIYEDEYLYVGHIDSEGKPNYLGHLMIDLKRHFPTLAELNPEEAKALGMMMAKVSKAVKETENAEHIYAVVSGNAVPHLHMHLVARYPDTPEQYWGPFAVYDSPNARMGDNSEVIELCNRIKTFLETNLYE</sequence>
<dbReference type="Gene3D" id="3.30.428.10">
    <property type="entry name" value="HIT-like"/>
    <property type="match status" value="1"/>
</dbReference>
<feature type="domain" description="HIT" evidence="4">
    <location>
        <begin position="39"/>
        <end position="113"/>
    </location>
</feature>
<accession>A0A6L3V5C2</accession>
<evidence type="ECO:0000256" key="2">
    <source>
        <dbReference type="PIRSR" id="PIRSR601310-3"/>
    </source>
</evidence>
<dbReference type="PANTHER" id="PTHR46648:SF1">
    <property type="entry name" value="ADENOSINE 5'-MONOPHOSPHORAMIDASE HNT1"/>
    <property type="match status" value="1"/>
</dbReference>
<dbReference type="PANTHER" id="PTHR46648">
    <property type="entry name" value="HIT FAMILY PROTEIN 1"/>
    <property type="match status" value="1"/>
</dbReference>
<evidence type="ECO:0000256" key="1">
    <source>
        <dbReference type="PIRSR" id="PIRSR601310-1"/>
    </source>
</evidence>
<dbReference type="Proteomes" id="UP000481030">
    <property type="component" value="Unassembled WGS sequence"/>
</dbReference>
<organism evidence="5 6">
    <name type="scientific">Cytobacillus depressus</name>
    <dbReference type="NCBI Taxonomy" id="1602942"/>
    <lineage>
        <taxon>Bacteria</taxon>
        <taxon>Bacillati</taxon>
        <taxon>Bacillota</taxon>
        <taxon>Bacilli</taxon>
        <taxon>Bacillales</taxon>
        <taxon>Bacillaceae</taxon>
        <taxon>Cytobacillus</taxon>
    </lineage>
</organism>
<name>A0A6L3V5C2_9BACI</name>
<protein>
    <submittedName>
        <fullName evidence="5">HIT family protein</fullName>
    </submittedName>
</protein>
<feature type="short sequence motif" description="Histidine triad motif" evidence="2 3">
    <location>
        <begin position="98"/>
        <end position="102"/>
    </location>
</feature>
<evidence type="ECO:0000259" key="4">
    <source>
        <dbReference type="PROSITE" id="PS51084"/>
    </source>
</evidence>
<keyword evidence="6" id="KW-1185">Reference proteome</keyword>
<feature type="active site" description="Tele-AMP-histidine intermediate" evidence="1">
    <location>
        <position position="100"/>
    </location>
</feature>
<dbReference type="Pfam" id="PF01230">
    <property type="entry name" value="HIT"/>
    <property type="match status" value="1"/>
</dbReference>
<gene>
    <name evidence="5" type="ORF">F7731_13130</name>
</gene>
<dbReference type="PROSITE" id="PS51084">
    <property type="entry name" value="HIT_2"/>
    <property type="match status" value="1"/>
</dbReference>